<sequence length="323" mass="34334">MFTAISAVPDDDSLFVLGTALGEVKCVRHVLGLDKKILEALDQGEPEWEAHVTAYSISCIMVHGKTILVGDGDGSAILLELDTGMELRRYQMEAAVVAASWHNGVFVVGDLVGNMIGVDDFDMRWSQRMDIVQLDNASFGNTSMSTTILPPHSISLVAALASISLVDCEDQACSYVAVSLGRQDLLLTHKGNVLSFLAAPTPITAIHFCPVSSVVLCGGENGIVYTLVAEGGSVSTGSSAYSIQFKPVAEIGFRVDQILSSSLKGRWVAASRNAREVVEFDADGHHARHPAAQELPVGVACAQGHVFLLGHAGVEFRPMVSTL</sequence>
<dbReference type="SUPFAM" id="SSF50998">
    <property type="entry name" value="Quinoprotein alcohol dehydrogenase-like"/>
    <property type="match status" value="1"/>
</dbReference>
<dbReference type="Proteomes" id="UP000332933">
    <property type="component" value="Unassembled WGS sequence"/>
</dbReference>
<proteinExistence type="predicted"/>
<dbReference type="EMBL" id="VJMH01005257">
    <property type="protein sequence ID" value="KAF0698191.1"/>
    <property type="molecule type" value="Genomic_DNA"/>
</dbReference>
<keyword evidence="3" id="KW-1185">Reference proteome</keyword>
<reference evidence="1" key="2">
    <citation type="submission" date="2019-06" db="EMBL/GenBank/DDBJ databases">
        <title>Genomics analysis of Aphanomyces spp. identifies a new class of oomycete effector associated with host adaptation.</title>
        <authorList>
            <person name="Gaulin E."/>
        </authorList>
    </citation>
    <scope>NUCLEOTIDE SEQUENCE</scope>
    <source>
        <strain evidence="1">CBS 578.67</strain>
    </source>
</reference>
<dbReference type="Gene3D" id="2.130.10.10">
    <property type="entry name" value="YVTN repeat-like/Quinoprotein amine dehydrogenase"/>
    <property type="match status" value="1"/>
</dbReference>
<dbReference type="EMBL" id="CAADRA010005278">
    <property type="protein sequence ID" value="VFT88043.1"/>
    <property type="molecule type" value="Genomic_DNA"/>
</dbReference>
<dbReference type="InterPro" id="IPR015943">
    <property type="entry name" value="WD40/YVTN_repeat-like_dom_sf"/>
</dbReference>
<name>A0A485KS73_9STRA</name>
<organism evidence="2 3">
    <name type="scientific">Aphanomyces stellatus</name>
    <dbReference type="NCBI Taxonomy" id="120398"/>
    <lineage>
        <taxon>Eukaryota</taxon>
        <taxon>Sar</taxon>
        <taxon>Stramenopiles</taxon>
        <taxon>Oomycota</taxon>
        <taxon>Saprolegniomycetes</taxon>
        <taxon>Saprolegniales</taxon>
        <taxon>Verrucalvaceae</taxon>
        <taxon>Aphanomyces</taxon>
    </lineage>
</organism>
<evidence type="ECO:0000313" key="2">
    <source>
        <dbReference type="EMBL" id="VFT88043.1"/>
    </source>
</evidence>
<protein>
    <submittedName>
        <fullName evidence="2">Aste57867_11176 protein</fullName>
    </submittedName>
</protein>
<dbReference type="OrthoDB" id="62652at2759"/>
<dbReference type="InterPro" id="IPR011047">
    <property type="entry name" value="Quinoprotein_ADH-like_sf"/>
</dbReference>
<gene>
    <name evidence="2" type="primary">Aste57867_11176</name>
    <name evidence="1" type="ORF">As57867_011134</name>
    <name evidence="2" type="ORF">ASTE57867_11176</name>
</gene>
<evidence type="ECO:0000313" key="1">
    <source>
        <dbReference type="EMBL" id="KAF0698191.1"/>
    </source>
</evidence>
<dbReference type="AlphaFoldDB" id="A0A485KS73"/>
<evidence type="ECO:0000313" key="3">
    <source>
        <dbReference type="Proteomes" id="UP000332933"/>
    </source>
</evidence>
<reference evidence="2 3" key="1">
    <citation type="submission" date="2019-03" db="EMBL/GenBank/DDBJ databases">
        <authorList>
            <person name="Gaulin E."/>
            <person name="Dumas B."/>
        </authorList>
    </citation>
    <scope>NUCLEOTIDE SEQUENCE [LARGE SCALE GENOMIC DNA]</scope>
    <source>
        <strain evidence="2">CBS 568.67</strain>
    </source>
</reference>
<accession>A0A485KS73</accession>